<organism evidence="2 3">
    <name type="scientific">Opisthorchis viverrini</name>
    <name type="common">Southeast Asian liver fluke</name>
    <dbReference type="NCBI Taxonomy" id="6198"/>
    <lineage>
        <taxon>Eukaryota</taxon>
        <taxon>Metazoa</taxon>
        <taxon>Spiralia</taxon>
        <taxon>Lophotrochozoa</taxon>
        <taxon>Platyhelminthes</taxon>
        <taxon>Trematoda</taxon>
        <taxon>Digenea</taxon>
        <taxon>Opisthorchiida</taxon>
        <taxon>Opisthorchiata</taxon>
        <taxon>Opisthorchiidae</taxon>
        <taxon>Opisthorchis</taxon>
    </lineage>
</organism>
<sequence>MKMQTKFVVPVETHQQVHRWVSFEVHQILEDNFPASSRWPLDQTKAYKFPVITLLLYNWYISRNVVIKPPMIYIGEHWDYPLNPDVNCSQRVPNCHATRRKHEGWDTARLPKPRQGKSRGRGRGRTTDLPSFINRRHLLRVPAFDAGGVPIVKPMYSCARFTTEKPSRTGVRARPDRRKSTCAESDTSLRYDASGK</sequence>
<name>A0A075A5D2_OPIVI</name>
<proteinExistence type="predicted"/>
<protein>
    <submittedName>
        <fullName evidence="2">Uncharacterized protein</fullName>
    </submittedName>
</protein>
<gene>
    <name evidence="2" type="ORF">T265_02849</name>
</gene>
<reference evidence="2 3" key="1">
    <citation type="submission" date="2013-11" db="EMBL/GenBank/DDBJ databases">
        <title>Opisthorchis viverrini - life in the bile duct.</title>
        <authorList>
            <person name="Young N.D."/>
            <person name="Nagarajan N."/>
            <person name="Lin S.J."/>
            <person name="Korhonen P.K."/>
            <person name="Jex A.R."/>
            <person name="Hall R.S."/>
            <person name="Safavi-Hemami H."/>
            <person name="Kaewkong W."/>
            <person name="Bertrand D."/>
            <person name="Gao S."/>
            <person name="Seet Q."/>
            <person name="Wongkham S."/>
            <person name="Teh B.T."/>
            <person name="Wongkham C."/>
            <person name="Intapan P.M."/>
            <person name="Maleewong W."/>
            <person name="Yang X."/>
            <person name="Hu M."/>
            <person name="Wang Z."/>
            <person name="Hofmann A."/>
            <person name="Sternberg P.W."/>
            <person name="Tan P."/>
            <person name="Wang J."/>
            <person name="Gasser R.B."/>
        </authorList>
    </citation>
    <scope>NUCLEOTIDE SEQUENCE [LARGE SCALE GENOMIC DNA]</scope>
</reference>
<dbReference type="KEGG" id="ovi:T265_02849"/>
<dbReference type="AlphaFoldDB" id="A0A075A5D2"/>
<accession>A0A075A5D2</accession>
<evidence type="ECO:0000313" key="2">
    <source>
        <dbReference type="EMBL" id="KER30810.1"/>
    </source>
</evidence>
<keyword evidence="3" id="KW-1185">Reference proteome</keyword>
<dbReference type="RefSeq" id="XP_009165457.1">
    <property type="nucleotide sequence ID" value="XM_009167193.1"/>
</dbReference>
<dbReference type="GeneID" id="20317037"/>
<evidence type="ECO:0000313" key="3">
    <source>
        <dbReference type="Proteomes" id="UP000054324"/>
    </source>
</evidence>
<dbReference type="CTD" id="20317037"/>
<feature type="compositionally biased region" description="Basic and acidic residues" evidence="1">
    <location>
        <begin position="187"/>
        <end position="196"/>
    </location>
</feature>
<dbReference type="EMBL" id="KL596655">
    <property type="protein sequence ID" value="KER30810.1"/>
    <property type="molecule type" value="Genomic_DNA"/>
</dbReference>
<feature type="region of interest" description="Disordered" evidence="1">
    <location>
        <begin position="99"/>
        <end position="129"/>
    </location>
</feature>
<dbReference type="Proteomes" id="UP000054324">
    <property type="component" value="Unassembled WGS sequence"/>
</dbReference>
<evidence type="ECO:0000256" key="1">
    <source>
        <dbReference type="SAM" id="MobiDB-lite"/>
    </source>
</evidence>
<feature type="compositionally biased region" description="Basic residues" evidence="1">
    <location>
        <begin position="111"/>
        <end position="124"/>
    </location>
</feature>
<feature type="region of interest" description="Disordered" evidence="1">
    <location>
        <begin position="165"/>
        <end position="196"/>
    </location>
</feature>